<evidence type="ECO:0000256" key="1">
    <source>
        <dbReference type="ARBA" id="ARBA00001936"/>
    </source>
</evidence>
<keyword evidence="5" id="KW-0460">Magnesium</keyword>
<name>A0ABQ3VC62_9CHLR</name>
<protein>
    <submittedName>
        <fullName evidence="8">Coenzyme A pyrophosphatase</fullName>
    </submittedName>
</protein>
<dbReference type="InterPro" id="IPR045121">
    <property type="entry name" value="CoAse"/>
</dbReference>
<dbReference type="PROSITE" id="PS51462">
    <property type="entry name" value="NUDIX"/>
    <property type="match status" value="1"/>
</dbReference>
<dbReference type="InterPro" id="IPR000086">
    <property type="entry name" value="NUDIX_hydrolase_dom"/>
</dbReference>
<evidence type="ECO:0000256" key="2">
    <source>
        <dbReference type="ARBA" id="ARBA00001946"/>
    </source>
</evidence>
<reference evidence="8 9" key="1">
    <citation type="journal article" date="2021" name="Int. J. Syst. Evol. Microbiol.">
        <title>Reticulibacter mediterranei gen. nov., sp. nov., within the new family Reticulibacteraceae fam. nov., and Ktedonospora formicarum gen. nov., sp. nov., Ktedonobacter robiniae sp. nov., Dictyobacter formicarum sp. nov. and Dictyobacter arantiisoli sp. nov., belonging to the class Ktedonobacteria.</title>
        <authorList>
            <person name="Yabe S."/>
            <person name="Zheng Y."/>
            <person name="Wang C.M."/>
            <person name="Sakai Y."/>
            <person name="Abe K."/>
            <person name="Yokota A."/>
            <person name="Donadio S."/>
            <person name="Cavaletti L."/>
            <person name="Monciardini P."/>
        </authorList>
    </citation>
    <scope>NUCLEOTIDE SEQUENCE [LARGE SCALE GENOMIC DNA]</scope>
    <source>
        <strain evidence="8 9">SOSP1-9</strain>
    </source>
</reference>
<evidence type="ECO:0000313" key="9">
    <source>
        <dbReference type="Proteomes" id="UP000635565"/>
    </source>
</evidence>
<dbReference type="Pfam" id="PF00293">
    <property type="entry name" value="NUDIX"/>
    <property type="match status" value="1"/>
</dbReference>
<evidence type="ECO:0000313" key="8">
    <source>
        <dbReference type="EMBL" id="GHO83066.1"/>
    </source>
</evidence>
<keyword evidence="6" id="KW-0464">Manganese</keyword>
<comment type="cofactor">
    <cofactor evidence="1">
        <name>Mn(2+)</name>
        <dbReference type="ChEBI" id="CHEBI:29035"/>
    </cofactor>
</comment>
<dbReference type="CDD" id="cd03426">
    <property type="entry name" value="NUDIX_CoAse_Nudt7"/>
    <property type="match status" value="1"/>
</dbReference>
<evidence type="ECO:0000256" key="6">
    <source>
        <dbReference type="ARBA" id="ARBA00023211"/>
    </source>
</evidence>
<dbReference type="NCBIfam" id="NF007980">
    <property type="entry name" value="PRK10707.1"/>
    <property type="match status" value="1"/>
</dbReference>
<organism evidence="8 9">
    <name type="scientific">Dictyobacter formicarum</name>
    <dbReference type="NCBI Taxonomy" id="2778368"/>
    <lineage>
        <taxon>Bacteria</taxon>
        <taxon>Bacillati</taxon>
        <taxon>Chloroflexota</taxon>
        <taxon>Ktedonobacteria</taxon>
        <taxon>Ktedonobacterales</taxon>
        <taxon>Dictyobacteraceae</taxon>
        <taxon>Dictyobacter</taxon>
    </lineage>
</organism>
<dbReference type="SUPFAM" id="SSF55811">
    <property type="entry name" value="Nudix"/>
    <property type="match status" value="1"/>
</dbReference>
<dbReference type="Proteomes" id="UP000635565">
    <property type="component" value="Unassembled WGS sequence"/>
</dbReference>
<sequence length="209" mass="22967">MLDFTNTAAIMGILRTRLTPVEQAGSLIDMVEGHQQHARQAAVLLPFFVKDGRLQLALIRRASTLRAHSGEIAFPGGKVDSTDSSIVMTALREAHEEIGLEPARVEALGVLPPVFTVVSNYLITPVVAYLPQGLGSLVLQESEVDELLCVSLERLIDPAIAHTEQWTRNGQTRTVYFYDYDDYRIWGATGRILAAVLELFKRADAPPVG</sequence>
<dbReference type="PANTHER" id="PTHR12992">
    <property type="entry name" value="NUDIX HYDROLASE"/>
    <property type="match status" value="1"/>
</dbReference>
<keyword evidence="4" id="KW-0378">Hydrolase</keyword>
<dbReference type="EMBL" id="BNJJ01000003">
    <property type="protein sequence ID" value="GHO83066.1"/>
    <property type="molecule type" value="Genomic_DNA"/>
</dbReference>
<evidence type="ECO:0000259" key="7">
    <source>
        <dbReference type="PROSITE" id="PS51462"/>
    </source>
</evidence>
<dbReference type="InterPro" id="IPR015797">
    <property type="entry name" value="NUDIX_hydrolase-like_dom_sf"/>
</dbReference>
<feature type="domain" description="Nudix hydrolase" evidence="7">
    <location>
        <begin position="38"/>
        <end position="172"/>
    </location>
</feature>
<comment type="caution">
    <text evidence="8">The sequence shown here is derived from an EMBL/GenBank/DDBJ whole genome shotgun (WGS) entry which is preliminary data.</text>
</comment>
<proteinExistence type="predicted"/>
<gene>
    <name evidence="8" type="ORF">KSZ_10720</name>
</gene>
<keyword evidence="3" id="KW-0479">Metal-binding</keyword>
<dbReference type="Gene3D" id="3.90.79.10">
    <property type="entry name" value="Nucleoside Triphosphate Pyrophosphohydrolase"/>
    <property type="match status" value="1"/>
</dbReference>
<comment type="cofactor">
    <cofactor evidence="2">
        <name>Mg(2+)</name>
        <dbReference type="ChEBI" id="CHEBI:18420"/>
    </cofactor>
</comment>
<accession>A0ABQ3VC62</accession>
<evidence type="ECO:0000256" key="5">
    <source>
        <dbReference type="ARBA" id="ARBA00022842"/>
    </source>
</evidence>
<evidence type="ECO:0000256" key="4">
    <source>
        <dbReference type="ARBA" id="ARBA00022801"/>
    </source>
</evidence>
<keyword evidence="9" id="KW-1185">Reference proteome</keyword>
<evidence type="ECO:0000256" key="3">
    <source>
        <dbReference type="ARBA" id="ARBA00022723"/>
    </source>
</evidence>
<dbReference type="PANTHER" id="PTHR12992:SF11">
    <property type="entry name" value="MITOCHONDRIAL COENZYME A DIPHOSPHATASE NUDT8"/>
    <property type="match status" value="1"/>
</dbReference>